<feature type="compositionally biased region" description="Polar residues" evidence="18">
    <location>
        <begin position="69"/>
        <end position="79"/>
    </location>
</feature>
<reference evidence="20 21" key="1">
    <citation type="journal article" date="2018" name="Cell">
        <title>The Chara Genome: Secondary Complexity and Implications for Plant Terrestrialization.</title>
        <authorList>
            <person name="Nishiyama T."/>
            <person name="Sakayama H."/>
            <person name="Vries J.D."/>
            <person name="Buschmann H."/>
            <person name="Saint-Marcoux D."/>
            <person name="Ullrich K.K."/>
            <person name="Haas F.B."/>
            <person name="Vanderstraeten L."/>
            <person name="Becker D."/>
            <person name="Lang D."/>
            <person name="Vosolsobe S."/>
            <person name="Rombauts S."/>
            <person name="Wilhelmsson P.K.I."/>
            <person name="Janitza P."/>
            <person name="Kern R."/>
            <person name="Heyl A."/>
            <person name="Rumpler F."/>
            <person name="Villalobos L.I.A.C."/>
            <person name="Clay J.M."/>
            <person name="Skokan R."/>
            <person name="Toyoda A."/>
            <person name="Suzuki Y."/>
            <person name="Kagoshima H."/>
            <person name="Schijlen E."/>
            <person name="Tajeshwar N."/>
            <person name="Catarino B."/>
            <person name="Hetherington A.J."/>
            <person name="Saltykova A."/>
            <person name="Bonnot C."/>
            <person name="Breuninger H."/>
            <person name="Symeonidi A."/>
            <person name="Radhakrishnan G.V."/>
            <person name="Van Nieuwerburgh F."/>
            <person name="Deforce D."/>
            <person name="Chang C."/>
            <person name="Karol K.G."/>
            <person name="Hedrich R."/>
            <person name="Ulvskov P."/>
            <person name="Glockner G."/>
            <person name="Delwiche C.F."/>
            <person name="Petrasek J."/>
            <person name="Van de Peer Y."/>
            <person name="Friml J."/>
            <person name="Beilby M."/>
            <person name="Dolan L."/>
            <person name="Kohara Y."/>
            <person name="Sugano S."/>
            <person name="Fujiyama A."/>
            <person name="Delaux P.-M."/>
            <person name="Quint M."/>
            <person name="TheiBen G."/>
            <person name="Hagemann M."/>
            <person name="Harholt J."/>
            <person name="Dunand C."/>
            <person name="Zachgo S."/>
            <person name="Langdale J."/>
            <person name="Maumus F."/>
            <person name="Straeten D.V.D."/>
            <person name="Gould S.B."/>
            <person name="Rensing S.A."/>
        </authorList>
    </citation>
    <scope>NUCLEOTIDE SEQUENCE [LARGE SCALE GENOMIC DNA]</scope>
    <source>
        <strain evidence="20 21">S276</strain>
    </source>
</reference>
<feature type="compositionally biased region" description="Acidic residues" evidence="18">
    <location>
        <begin position="803"/>
        <end position="816"/>
    </location>
</feature>
<dbReference type="GO" id="GO:0010276">
    <property type="term" value="F:phytol kinase activity"/>
    <property type="evidence" value="ECO:0007669"/>
    <property type="project" value="UniProtKB-EC"/>
</dbReference>
<evidence type="ECO:0000256" key="6">
    <source>
        <dbReference type="ARBA" id="ARBA00022692"/>
    </source>
</evidence>
<keyword evidence="10" id="KW-0862">Zinc</keyword>
<evidence type="ECO:0000256" key="15">
    <source>
        <dbReference type="ARBA" id="ARBA00039024"/>
    </source>
</evidence>
<evidence type="ECO:0000256" key="18">
    <source>
        <dbReference type="SAM" id="MobiDB-lite"/>
    </source>
</evidence>
<comment type="caution">
    <text evidence="20">The sequence shown here is derived from an EMBL/GenBank/DDBJ whole genome shotgun (WGS) entry which is preliminary data.</text>
</comment>
<keyword evidence="13" id="KW-0472">Membrane</keyword>
<evidence type="ECO:0000256" key="14">
    <source>
        <dbReference type="ARBA" id="ARBA00024015"/>
    </source>
</evidence>
<keyword evidence="7" id="KW-0479">Metal-binding</keyword>
<accession>A0A388MCW3</accession>
<feature type="compositionally biased region" description="Basic and acidic residues" evidence="18">
    <location>
        <begin position="861"/>
        <end position="877"/>
    </location>
</feature>
<name>A0A388MCW3_CHABU</name>
<keyword evidence="5" id="KW-0808">Transferase</keyword>
<dbReference type="SUPFAM" id="SSF144232">
    <property type="entry name" value="HIT/MYND zinc finger-like"/>
    <property type="match status" value="1"/>
</dbReference>
<feature type="compositionally biased region" description="Basic and acidic residues" evidence="18">
    <location>
        <begin position="887"/>
        <end position="952"/>
    </location>
</feature>
<evidence type="ECO:0000256" key="16">
    <source>
        <dbReference type="ARBA" id="ARBA00048889"/>
    </source>
</evidence>
<dbReference type="AlphaFoldDB" id="A0A388MCW3"/>
<dbReference type="GO" id="GO:0031969">
    <property type="term" value="C:chloroplast membrane"/>
    <property type="evidence" value="ECO:0007669"/>
    <property type="project" value="UniProtKB-SubCell"/>
</dbReference>
<evidence type="ECO:0000256" key="8">
    <source>
        <dbReference type="ARBA" id="ARBA00022771"/>
    </source>
</evidence>
<dbReference type="PANTHER" id="PTHR32523">
    <property type="entry name" value="PHYTOL KINASE 1, CHLOROPLASTIC"/>
    <property type="match status" value="1"/>
</dbReference>
<comment type="pathway">
    <text evidence="14">Cofactor biosynthesis; tocopherol biosynthesis.</text>
</comment>
<keyword evidence="11" id="KW-0809">Transit peptide</keyword>
<dbReference type="Gene3D" id="1.10.10.60">
    <property type="entry name" value="Homeodomain-like"/>
    <property type="match status" value="1"/>
</dbReference>
<evidence type="ECO:0000256" key="9">
    <source>
        <dbReference type="ARBA" id="ARBA00022777"/>
    </source>
</evidence>
<evidence type="ECO:0000256" key="13">
    <source>
        <dbReference type="ARBA" id="ARBA00023136"/>
    </source>
</evidence>
<comment type="similarity">
    <text evidence="2">Belongs to the polyprenol kinase family.</text>
</comment>
<feature type="region of interest" description="Disordered" evidence="18">
    <location>
        <begin position="547"/>
        <end position="588"/>
    </location>
</feature>
<dbReference type="EMBL" id="BFEA01001032">
    <property type="protein sequence ID" value="GBG92312.1"/>
    <property type="molecule type" value="Genomic_DNA"/>
</dbReference>
<dbReference type="OrthoDB" id="341421at2759"/>
<evidence type="ECO:0000256" key="10">
    <source>
        <dbReference type="ARBA" id="ARBA00022833"/>
    </source>
</evidence>
<dbReference type="Pfam" id="PF01753">
    <property type="entry name" value="zf-MYND"/>
    <property type="match status" value="1"/>
</dbReference>
<keyword evidence="4" id="KW-0934">Plastid</keyword>
<evidence type="ECO:0000256" key="3">
    <source>
        <dbReference type="ARBA" id="ARBA00022528"/>
    </source>
</evidence>
<dbReference type="PROSITE" id="PS50865">
    <property type="entry name" value="ZF_MYND_2"/>
    <property type="match status" value="1"/>
</dbReference>
<sequence>MRPDRVPKWQAAWTIERDAALSAALQEVPPGSEGRWTRISKKVGLPAKACQNRSRVLMSSKGESKSERTTTGLFQSTNERPGLAPGMVGRSGFQDNTHTMMNSWPRSRQQTTSAQPEVRLSVEASTTAGGFRHVANGVFFQGADGGGVQRPTLGKAGVGSSHTSFTPSAGGVSLGRQVPGQLGDDGGVRGVVKEGRPSVMLSSTPAVSAATSYATSSAANPFAATSSYATSSAASPFATKPFAATSSAATSSYATSSAANPFATKRFAANPFAATSSSAASSAAATASAAKRASASAAKSSTTATCSTAFPDAGAAPSSDKGMDVSGGQSESTTRSTTRATTTATPMNAKAGKKESGTKIRGRALALASPYLVSSEGYDRWKKMMKEERGVLMALRADGWLVDCTTFQPVDAAARLQRPMGVDKHDKNGGDAHSEAYPPWAYSLCIVLSIQSEDGEFFSNATWKSALTDWVRSGGVLMFSAGEGRGLTRLLTDCFQRTWEFEGYFFRRLEHQFVEGSLPWLGRDCDFIAKAPRSYSVKAFMLSKVPPQQRVYSPKPSEPDRDSRRGGKGQQRKSEPGGSYRSGKESLMNDAGRKADEVDLAMCPAATCQFGRGIVAYFGDVEVGSKTVGLIVSLARSTCSRSSDVATSATPSSNGQSRNALVVCCNVCGMGDGTVSKLHVCGGCRRVRYCGKECQKTDWQMGHKNLCNKAVAEEYHKEQQQRQQQEQEQQQQRKGRGKKGVSSGKVKYADDWIDESQDESAANCCGFTESDLEELLGQGVKPWDPMAMAVLGALSMGCRPPWEEEEEDYSDDDDEYGPSFVGVSFFGFSGSMDSDEDEDSESGEEGEERDEEEEGEERDEEEGKKREEGEEGKKREDGEEGVSVCGKESDKRNTKKECDDKGDKQKNGKNEKGWEERRKEKKGREDEETGGRRDGQKGTRKEDAEKSKKGDGFYEGLPLFNSYYTYGRAHGFTNDEIDDLVCQGVSPWSPEARRVVDMLRYDPYDDDYDYHDDDNGW</sequence>
<comment type="catalytic activity">
    <reaction evidence="16">
        <text>phytol + CTP = phytyl phosphate + CDP + H(+)</text>
        <dbReference type="Rhea" id="RHEA:38055"/>
        <dbReference type="ChEBI" id="CHEBI:15378"/>
        <dbReference type="ChEBI" id="CHEBI:17327"/>
        <dbReference type="ChEBI" id="CHEBI:37563"/>
        <dbReference type="ChEBI" id="CHEBI:58069"/>
        <dbReference type="ChEBI" id="CHEBI:75483"/>
        <dbReference type="EC" id="2.7.1.182"/>
    </reaction>
</comment>
<evidence type="ECO:0000256" key="11">
    <source>
        <dbReference type="ARBA" id="ARBA00022946"/>
    </source>
</evidence>
<dbReference type="InterPro" id="IPR039606">
    <property type="entry name" value="Phytol/farnesol_kinase"/>
</dbReference>
<feature type="compositionally biased region" description="Acidic residues" evidence="18">
    <location>
        <begin position="833"/>
        <end position="860"/>
    </location>
</feature>
<evidence type="ECO:0000313" key="21">
    <source>
        <dbReference type="Proteomes" id="UP000265515"/>
    </source>
</evidence>
<keyword evidence="3" id="KW-0150">Chloroplast</keyword>
<organism evidence="20 21">
    <name type="scientific">Chara braunii</name>
    <name type="common">Braun's stonewort</name>
    <dbReference type="NCBI Taxonomy" id="69332"/>
    <lineage>
        <taxon>Eukaryota</taxon>
        <taxon>Viridiplantae</taxon>
        <taxon>Streptophyta</taxon>
        <taxon>Charophyceae</taxon>
        <taxon>Charales</taxon>
        <taxon>Characeae</taxon>
        <taxon>Chara</taxon>
    </lineage>
</organism>
<dbReference type="GO" id="GO:0008270">
    <property type="term" value="F:zinc ion binding"/>
    <property type="evidence" value="ECO:0007669"/>
    <property type="project" value="UniProtKB-KW"/>
</dbReference>
<feature type="compositionally biased region" description="Low complexity" evidence="18">
    <location>
        <begin position="332"/>
        <end position="345"/>
    </location>
</feature>
<dbReference type="STRING" id="69332.A0A388MCW3"/>
<evidence type="ECO:0000256" key="4">
    <source>
        <dbReference type="ARBA" id="ARBA00022640"/>
    </source>
</evidence>
<evidence type="ECO:0000313" key="20">
    <source>
        <dbReference type="EMBL" id="GBG92312.1"/>
    </source>
</evidence>
<dbReference type="InterPro" id="IPR002893">
    <property type="entry name" value="Znf_MYND"/>
</dbReference>
<keyword evidence="6" id="KW-0812">Transmembrane</keyword>
<feature type="region of interest" description="Disordered" evidence="18">
    <location>
        <begin position="54"/>
        <end position="87"/>
    </location>
</feature>
<evidence type="ECO:0000256" key="12">
    <source>
        <dbReference type="ARBA" id="ARBA00022989"/>
    </source>
</evidence>
<feature type="region of interest" description="Disordered" evidence="18">
    <location>
        <begin position="309"/>
        <end position="358"/>
    </location>
</feature>
<evidence type="ECO:0000256" key="1">
    <source>
        <dbReference type="ARBA" id="ARBA00004508"/>
    </source>
</evidence>
<proteinExistence type="inferred from homology"/>
<dbReference type="PANTHER" id="PTHR32523:SF8">
    <property type="entry name" value="DOLICHOL KINASE"/>
    <property type="match status" value="1"/>
</dbReference>
<dbReference type="EC" id="2.7.1.182" evidence="15"/>
<evidence type="ECO:0000256" key="17">
    <source>
        <dbReference type="PROSITE-ProRule" id="PRU00134"/>
    </source>
</evidence>
<evidence type="ECO:0000256" key="2">
    <source>
        <dbReference type="ARBA" id="ARBA00010794"/>
    </source>
</evidence>
<dbReference type="Gene3D" id="6.10.140.2220">
    <property type="match status" value="1"/>
</dbReference>
<evidence type="ECO:0000259" key="19">
    <source>
        <dbReference type="PROSITE" id="PS50865"/>
    </source>
</evidence>
<comment type="subcellular location">
    <subcellularLocation>
        <location evidence="1">Plastid</location>
        <location evidence="1">Chloroplast membrane</location>
        <topology evidence="1">Multi-pass membrane protein</topology>
    </subcellularLocation>
</comment>
<protein>
    <recommendedName>
        <fullName evidence="15">phytol kinase</fullName>
        <ecNumber evidence="15">2.7.1.182</ecNumber>
    </recommendedName>
</protein>
<keyword evidence="9" id="KW-0418">Kinase</keyword>
<keyword evidence="21" id="KW-1185">Reference proteome</keyword>
<keyword evidence="12" id="KW-1133">Transmembrane helix</keyword>
<feature type="region of interest" description="Disordered" evidence="18">
    <location>
        <begin position="718"/>
        <end position="745"/>
    </location>
</feature>
<evidence type="ECO:0000256" key="7">
    <source>
        <dbReference type="ARBA" id="ARBA00022723"/>
    </source>
</evidence>
<keyword evidence="8 17" id="KW-0863">Zinc-finger</keyword>
<feature type="compositionally biased region" description="Low complexity" evidence="18">
    <location>
        <begin position="817"/>
        <end position="831"/>
    </location>
</feature>
<dbReference type="Gramene" id="GBG92312">
    <property type="protein sequence ID" value="GBG92312"/>
    <property type="gene ID" value="CBR_g55081"/>
</dbReference>
<dbReference type="Proteomes" id="UP000265515">
    <property type="component" value="Unassembled WGS sequence"/>
</dbReference>
<evidence type="ECO:0000256" key="5">
    <source>
        <dbReference type="ARBA" id="ARBA00022679"/>
    </source>
</evidence>
<feature type="compositionally biased region" description="Low complexity" evidence="18">
    <location>
        <begin position="721"/>
        <end position="732"/>
    </location>
</feature>
<feature type="domain" description="MYND-type" evidence="19">
    <location>
        <begin position="665"/>
        <end position="707"/>
    </location>
</feature>
<feature type="region of interest" description="Disordered" evidence="18">
    <location>
        <begin position="801"/>
        <end position="955"/>
    </location>
</feature>
<gene>
    <name evidence="20" type="ORF">CBR_g55081</name>
</gene>